<sequence>MPRARRSLIVVMIGMIVGALVSLGEAQEPGFTYLTAQDYFNAQFVNTRMPMRSRPLNDIRMRFRRGLSKRGIAVSLEKDKWPMGRVPYVISSSYTSAQKAVIARAFAGYQQKTCISFVPKRATDKDYVVISKLDGCYADFARVGGRQQVSLADECVDYATVIHELMHVIGFIHEHQREDRDQYVRIVWQNIIPGANGDFDKLTNLGLSYYNEGYDYTSIMHYESNEGSKNGKNTIESKQTQYTSIMGKASDFSASDLRRVNRMYGCWSKLG</sequence>
<comment type="caution">
    <text evidence="2">Lacks conserved residue(s) required for the propagation of feature annotation.</text>
</comment>
<feature type="signal peptide" evidence="3">
    <location>
        <begin position="1"/>
        <end position="26"/>
    </location>
</feature>
<protein>
    <recommendedName>
        <fullName evidence="3">Metalloendopeptidase</fullName>
        <ecNumber evidence="3">3.4.24.-</ecNumber>
    </recommendedName>
</protein>
<dbReference type="CDD" id="cd04280">
    <property type="entry name" value="ZnMc_astacin_like"/>
    <property type="match status" value="1"/>
</dbReference>
<keyword evidence="2 3" id="KW-0378">Hydrolase</keyword>
<dbReference type="GO" id="GO:0006508">
    <property type="term" value="P:proteolysis"/>
    <property type="evidence" value="ECO:0007669"/>
    <property type="project" value="UniProtKB-KW"/>
</dbReference>
<proteinExistence type="predicted"/>
<dbReference type="PROSITE" id="PS51864">
    <property type="entry name" value="ASTACIN"/>
    <property type="match status" value="1"/>
</dbReference>
<feature type="binding site" evidence="2">
    <location>
        <position position="167"/>
    </location>
    <ligand>
        <name>Zn(2+)</name>
        <dbReference type="ChEBI" id="CHEBI:29105"/>
        <note>catalytic</note>
    </ligand>
</feature>
<dbReference type="AlphaFoldDB" id="A0AAF3EBE3"/>
<evidence type="ECO:0000313" key="6">
    <source>
        <dbReference type="WBParaSite" id="MBELARI_LOCUS11252"/>
    </source>
</evidence>
<dbReference type="Pfam" id="PF01400">
    <property type="entry name" value="Astacin"/>
    <property type="match status" value="1"/>
</dbReference>
<dbReference type="GO" id="GO:0008270">
    <property type="term" value="F:zinc ion binding"/>
    <property type="evidence" value="ECO:0007669"/>
    <property type="project" value="UniProtKB-UniRule"/>
</dbReference>
<keyword evidence="2 3" id="KW-0482">Metalloprotease</keyword>
<dbReference type="GO" id="GO:0004222">
    <property type="term" value="F:metalloendopeptidase activity"/>
    <property type="evidence" value="ECO:0007669"/>
    <property type="project" value="UniProtKB-UniRule"/>
</dbReference>
<evidence type="ECO:0000256" key="3">
    <source>
        <dbReference type="RuleBase" id="RU361183"/>
    </source>
</evidence>
<dbReference type="EC" id="3.4.24.-" evidence="3"/>
<dbReference type="Proteomes" id="UP000887575">
    <property type="component" value="Unassembled WGS sequence"/>
</dbReference>
<feature type="chain" id="PRO_5041769256" description="Metalloendopeptidase" evidence="3">
    <location>
        <begin position="27"/>
        <end position="271"/>
    </location>
</feature>
<keyword evidence="1" id="KW-1015">Disulfide bond</keyword>
<dbReference type="WBParaSite" id="MBELARI_LOCUS11252">
    <property type="protein sequence ID" value="MBELARI_LOCUS11252"/>
    <property type="gene ID" value="MBELARI_LOCUS11252"/>
</dbReference>
<dbReference type="InterPro" id="IPR001506">
    <property type="entry name" value="Peptidase_M12A"/>
</dbReference>
<evidence type="ECO:0000256" key="2">
    <source>
        <dbReference type="PROSITE-ProRule" id="PRU01211"/>
    </source>
</evidence>
<feature type="domain" description="Peptidase M12A" evidence="4">
    <location>
        <begin position="70"/>
        <end position="267"/>
    </location>
</feature>
<dbReference type="PANTHER" id="PTHR10127">
    <property type="entry name" value="DISCOIDIN, CUB, EGF, LAMININ , AND ZINC METALLOPROTEASE DOMAIN CONTAINING"/>
    <property type="match status" value="1"/>
</dbReference>
<organism evidence="5 6">
    <name type="scientific">Mesorhabditis belari</name>
    <dbReference type="NCBI Taxonomy" id="2138241"/>
    <lineage>
        <taxon>Eukaryota</taxon>
        <taxon>Metazoa</taxon>
        <taxon>Ecdysozoa</taxon>
        <taxon>Nematoda</taxon>
        <taxon>Chromadorea</taxon>
        <taxon>Rhabditida</taxon>
        <taxon>Rhabditina</taxon>
        <taxon>Rhabditomorpha</taxon>
        <taxon>Rhabditoidea</taxon>
        <taxon>Rhabditidae</taxon>
        <taxon>Mesorhabditinae</taxon>
        <taxon>Mesorhabditis</taxon>
    </lineage>
</organism>
<dbReference type="Gene3D" id="3.40.390.10">
    <property type="entry name" value="Collagenase (Catalytic Domain)"/>
    <property type="match status" value="1"/>
</dbReference>
<dbReference type="SMART" id="SM00235">
    <property type="entry name" value="ZnMc"/>
    <property type="match status" value="1"/>
</dbReference>
<dbReference type="SUPFAM" id="SSF55486">
    <property type="entry name" value="Metalloproteases ('zincins'), catalytic domain"/>
    <property type="match status" value="1"/>
</dbReference>
<evidence type="ECO:0000256" key="1">
    <source>
        <dbReference type="ARBA" id="ARBA00023157"/>
    </source>
</evidence>
<reference evidence="6" key="1">
    <citation type="submission" date="2024-02" db="UniProtKB">
        <authorList>
            <consortium name="WormBaseParasite"/>
        </authorList>
    </citation>
    <scope>IDENTIFICATION</scope>
</reference>
<dbReference type="PANTHER" id="PTHR10127:SF798">
    <property type="entry name" value="ZINC METALLOPROTEINASE NAS-1"/>
    <property type="match status" value="1"/>
</dbReference>
<keyword evidence="5" id="KW-1185">Reference proteome</keyword>
<keyword evidence="3" id="KW-0732">Signal</keyword>
<evidence type="ECO:0000313" key="5">
    <source>
        <dbReference type="Proteomes" id="UP000887575"/>
    </source>
</evidence>
<feature type="binding site" evidence="2">
    <location>
        <position position="163"/>
    </location>
    <ligand>
        <name>Zn(2+)</name>
        <dbReference type="ChEBI" id="CHEBI:29105"/>
        <note>catalytic</note>
    </ligand>
</feature>
<keyword evidence="2 3" id="KW-0862">Zinc</keyword>
<feature type="active site" evidence="2">
    <location>
        <position position="164"/>
    </location>
</feature>
<feature type="binding site" evidence="2">
    <location>
        <position position="173"/>
    </location>
    <ligand>
        <name>Zn(2+)</name>
        <dbReference type="ChEBI" id="CHEBI:29105"/>
        <note>catalytic</note>
    </ligand>
</feature>
<comment type="cofactor">
    <cofactor evidence="2 3">
        <name>Zn(2+)</name>
        <dbReference type="ChEBI" id="CHEBI:29105"/>
    </cofactor>
    <text evidence="2 3">Binds 1 zinc ion per subunit.</text>
</comment>
<keyword evidence="2 3" id="KW-0479">Metal-binding</keyword>
<dbReference type="InterPro" id="IPR034035">
    <property type="entry name" value="Astacin-like_dom"/>
</dbReference>
<dbReference type="PRINTS" id="PR00480">
    <property type="entry name" value="ASTACIN"/>
</dbReference>
<dbReference type="InterPro" id="IPR006026">
    <property type="entry name" value="Peptidase_Metallo"/>
</dbReference>
<dbReference type="InterPro" id="IPR024079">
    <property type="entry name" value="MetalloPept_cat_dom_sf"/>
</dbReference>
<keyword evidence="2 3" id="KW-0645">Protease</keyword>
<accession>A0AAF3EBE3</accession>
<evidence type="ECO:0000259" key="4">
    <source>
        <dbReference type="PROSITE" id="PS51864"/>
    </source>
</evidence>
<name>A0AAF3EBE3_9BILA</name>